<sequence length="117" mass="14336">NARRFDIQPKQVRSYLPCLEYELYNWIMSLQKNVQAVTRRNVTIKAKSLAKNQQYRDLYPQIQDFQFSNKWLNGFMNRKHLFNHRHTNLTQYLPEELNEKQQKFFKFHIISSNSIRL</sequence>
<protein>
    <submittedName>
        <fullName evidence="1">8990_t:CDS:1</fullName>
    </submittedName>
</protein>
<dbReference type="Proteomes" id="UP000789920">
    <property type="component" value="Unassembled WGS sequence"/>
</dbReference>
<comment type="caution">
    <text evidence="1">The sequence shown here is derived from an EMBL/GenBank/DDBJ whole genome shotgun (WGS) entry which is preliminary data.</text>
</comment>
<organism evidence="1 2">
    <name type="scientific">Racocetra persica</name>
    <dbReference type="NCBI Taxonomy" id="160502"/>
    <lineage>
        <taxon>Eukaryota</taxon>
        <taxon>Fungi</taxon>
        <taxon>Fungi incertae sedis</taxon>
        <taxon>Mucoromycota</taxon>
        <taxon>Glomeromycotina</taxon>
        <taxon>Glomeromycetes</taxon>
        <taxon>Diversisporales</taxon>
        <taxon>Gigasporaceae</taxon>
        <taxon>Racocetra</taxon>
    </lineage>
</organism>
<feature type="non-terminal residue" evidence="1">
    <location>
        <position position="1"/>
    </location>
</feature>
<keyword evidence="2" id="KW-1185">Reference proteome</keyword>
<accession>A0ACA9S0K9</accession>
<proteinExistence type="predicted"/>
<reference evidence="1" key="1">
    <citation type="submission" date="2021-06" db="EMBL/GenBank/DDBJ databases">
        <authorList>
            <person name="Kallberg Y."/>
            <person name="Tangrot J."/>
            <person name="Rosling A."/>
        </authorList>
    </citation>
    <scope>NUCLEOTIDE SEQUENCE</scope>
    <source>
        <strain evidence="1">MA461A</strain>
    </source>
</reference>
<evidence type="ECO:0000313" key="2">
    <source>
        <dbReference type="Proteomes" id="UP000789920"/>
    </source>
</evidence>
<dbReference type="EMBL" id="CAJVQC010079171">
    <property type="protein sequence ID" value="CAG8816921.1"/>
    <property type="molecule type" value="Genomic_DNA"/>
</dbReference>
<name>A0ACA9S0K9_9GLOM</name>
<evidence type="ECO:0000313" key="1">
    <source>
        <dbReference type="EMBL" id="CAG8816921.1"/>
    </source>
</evidence>
<gene>
    <name evidence="1" type="ORF">RPERSI_LOCUS24564</name>
</gene>